<dbReference type="SMART" id="SM01130">
    <property type="entry name" value="DHDPS"/>
    <property type="match status" value="1"/>
</dbReference>
<evidence type="ECO:0000256" key="1">
    <source>
        <dbReference type="ARBA" id="ARBA00023239"/>
    </source>
</evidence>
<reference evidence="2 3" key="1">
    <citation type="submission" date="2022-09" db="EMBL/GenBank/DDBJ databases">
        <title>Enrichment on poylsaccharides allowed isolation of novel metabolic and taxonomic groups of Haloarchaea.</title>
        <authorList>
            <person name="Sorokin D.Y."/>
            <person name="Elcheninov A.G."/>
            <person name="Khizhniak T.V."/>
            <person name="Kolganova T.V."/>
            <person name="Kublanov I.V."/>
        </authorList>
    </citation>
    <scope>NUCLEOTIDE SEQUENCE [LARGE SCALE GENOMIC DNA]</scope>
    <source>
        <strain evidence="2 3">AArc-m2/3/4</strain>
    </source>
</reference>
<dbReference type="Pfam" id="PF00701">
    <property type="entry name" value="DHDPS"/>
    <property type="match status" value="1"/>
</dbReference>
<keyword evidence="1" id="KW-0456">Lyase</keyword>
<comment type="caution">
    <text evidence="2">The sequence shown here is derived from an EMBL/GenBank/DDBJ whole genome shotgun (WGS) entry which is preliminary data.</text>
</comment>
<name>A0ABT2QKK9_9EURY</name>
<accession>A0ABT2QKK9</accession>
<evidence type="ECO:0000313" key="2">
    <source>
        <dbReference type="EMBL" id="MCU4975471.1"/>
    </source>
</evidence>
<dbReference type="InterPro" id="IPR002220">
    <property type="entry name" value="DapA-like"/>
</dbReference>
<proteinExistence type="predicted"/>
<gene>
    <name evidence="2" type="ORF">OB955_22535</name>
</gene>
<protein>
    <submittedName>
        <fullName evidence="2">Dihydrodipicolinate synthase family protein</fullName>
    </submittedName>
</protein>
<keyword evidence="3" id="KW-1185">Reference proteome</keyword>
<dbReference type="InterPro" id="IPR013785">
    <property type="entry name" value="Aldolase_TIM"/>
</dbReference>
<dbReference type="SUPFAM" id="SSF51569">
    <property type="entry name" value="Aldolase"/>
    <property type="match status" value="1"/>
</dbReference>
<dbReference type="PANTHER" id="PTHR12128:SF66">
    <property type="entry name" value="4-HYDROXY-2-OXOGLUTARATE ALDOLASE, MITOCHONDRIAL"/>
    <property type="match status" value="1"/>
</dbReference>
<dbReference type="PIRSF" id="PIRSF001365">
    <property type="entry name" value="DHDPS"/>
    <property type="match status" value="1"/>
</dbReference>
<dbReference type="CDD" id="cd00408">
    <property type="entry name" value="DHDPS-like"/>
    <property type="match status" value="1"/>
</dbReference>
<organism evidence="2 3">
    <name type="scientific">Natronoglomus mannanivorans</name>
    <dbReference type="NCBI Taxonomy" id="2979990"/>
    <lineage>
        <taxon>Archaea</taxon>
        <taxon>Methanobacteriati</taxon>
        <taxon>Methanobacteriota</taxon>
        <taxon>Stenosarchaea group</taxon>
        <taxon>Halobacteria</taxon>
        <taxon>Halobacteriales</taxon>
        <taxon>Natrialbaceae</taxon>
        <taxon>Natronoglomus</taxon>
    </lineage>
</organism>
<evidence type="ECO:0000313" key="3">
    <source>
        <dbReference type="Proteomes" id="UP001320972"/>
    </source>
</evidence>
<dbReference type="EMBL" id="JAOPKB010000019">
    <property type="protein sequence ID" value="MCU4975471.1"/>
    <property type="molecule type" value="Genomic_DNA"/>
</dbReference>
<dbReference type="Gene3D" id="3.20.20.70">
    <property type="entry name" value="Aldolase class I"/>
    <property type="match status" value="1"/>
</dbReference>
<dbReference type="Proteomes" id="UP001320972">
    <property type="component" value="Unassembled WGS sequence"/>
</dbReference>
<dbReference type="RefSeq" id="WP_338009189.1">
    <property type="nucleotide sequence ID" value="NZ_JAOPKB010000019.1"/>
</dbReference>
<dbReference type="PANTHER" id="PTHR12128">
    <property type="entry name" value="DIHYDRODIPICOLINATE SYNTHASE"/>
    <property type="match status" value="1"/>
</dbReference>
<sequence>MTMPDKPGDCPIIATPFTPDGAIDYPSLENELRIIAEYGCEAATLFGVASEFFKLSDDERVELAKFVADVCADVGVSLVVSVTHESTVVAVERAKQYEAIGADCIMVFPPRFMDPPAEAVVEHVRRIGEAVSVPVMVQHTDVNVDISPATFAALNEAVPNVRYFKIEVSEPGAYISALLEETDGRVGTLVGNWGFRMIDAYDRGAVGVMPIVLYDELYLEIHDRYVRGDREGAVELHNELLSALNYVQDIPAAKRLLAEQGIIDSPHCREPASDIGDDVDERHIAEAHERMTALIDSI</sequence>